<reference evidence="1" key="2">
    <citation type="submission" date="2023-05" db="EMBL/GenBank/DDBJ databases">
        <authorList>
            <person name="Fouks B."/>
        </authorList>
    </citation>
    <scope>NUCLEOTIDE SEQUENCE</scope>
    <source>
        <strain evidence="1">Stay&amp;Tobe</strain>
        <tissue evidence="1">Testes</tissue>
    </source>
</reference>
<evidence type="ECO:0000313" key="2">
    <source>
        <dbReference type="Proteomes" id="UP001233999"/>
    </source>
</evidence>
<dbReference type="Proteomes" id="UP001233999">
    <property type="component" value="Unassembled WGS sequence"/>
</dbReference>
<name>A0AAD8A3T7_DIPPU</name>
<accession>A0AAD8A3T7</accession>
<sequence length="83" mass="9628">FSRYFRNNLMLRIVSLITPHSVPLKIGRKNYEALFVTTLPSVNNCTYSLNGDDGGLLPLQPFLQILTFFFHSRKSTFLLHFHI</sequence>
<feature type="non-terminal residue" evidence="1">
    <location>
        <position position="83"/>
    </location>
</feature>
<dbReference type="EMBL" id="JASPKZ010003845">
    <property type="protein sequence ID" value="KAJ9592130.1"/>
    <property type="molecule type" value="Genomic_DNA"/>
</dbReference>
<gene>
    <name evidence="1" type="ORF">L9F63_001358</name>
</gene>
<protein>
    <submittedName>
        <fullName evidence="1">Uncharacterized protein</fullName>
    </submittedName>
</protein>
<dbReference type="AlphaFoldDB" id="A0AAD8A3T7"/>
<feature type="non-terminal residue" evidence="1">
    <location>
        <position position="1"/>
    </location>
</feature>
<comment type="caution">
    <text evidence="1">The sequence shown here is derived from an EMBL/GenBank/DDBJ whole genome shotgun (WGS) entry which is preliminary data.</text>
</comment>
<proteinExistence type="predicted"/>
<organism evidence="1 2">
    <name type="scientific">Diploptera punctata</name>
    <name type="common">Pacific beetle cockroach</name>
    <dbReference type="NCBI Taxonomy" id="6984"/>
    <lineage>
        <taxon>Eukaryota</taxon>
        <taxon>Metazoa</taxon>
        <taxon>Ecdysozoa</taxon>
        <taxon>Arthropoda</taxon>
        <taxon>Hexapoda</taxon>
        <taxon>Insecta</taxon>
        <taxon>Pterygota</taxon>
        <taxon>Neoptera</taxon>
        <taxon>Polyneoptera</taxon>
        <taxon>Dictyoptera</taxon>
        <taxon>Blattodea</taxon>
        <taxon>Blaberoidea</taxon>
        <taxon>Blaberidae</taxon>
        <taxon>Diplopterinae</taxon>
        <taxon>Diploptera</taxon>
    </lineage>
</organism>
<keyword evidence="2" id="KW-1185">Reference proteome</keyword>
<reference evidence="1" key="1">
    <citation type="journal article" date="2023" name="IScience">
        <title>Live-bearing cockroach genome reveals convergent evolutionary mechanisms linked to viviparity in insects and beyond.</title>
        <authorList>
            <person name="Fouks B."/>
            <person name="Harrison M.C."/>
            <person name="Mikhailova A.A."/>
            <person name="Marchal E."/>
            <person name="English S."/>
            <person name="Carruthers M."/>
            <person name="Jennings E.C."/>
            <person name="Chiamaka E.L."/>
            <person name="Frigard R.A."/>
            <person name="Pippel M."/>
            <person name="Attardo G.M."/>
            <person name="Benoit J.B."/>
            <person name="Bornberg-Bauer E."/>
            <person name="Tobe S.S."/>
        </authorList>
    </citation>
    <scope>NUCLEOTIDE SEQUENCE</scope>
    <source>
        <strain evidence="1">Stay&amp;Tobe</strain>
    </source>
</reference>
<evidence type="ECO:0000313" key="1">
    <source>
        <dbReference type="EMBL" id="KAJ9592130.1"/>
    </source>
</evidence>